<evidence type="ECO:0000256" key="1">
    <source>
        <dbReference type="ARBA" id="ARBA00022741"/>
    </source>
</evidence>
<dbReference type="InterPro" id="IPR050445">
    <property type="entry name" value="Bact_polysacc_biosynth/exp"/>
</dbReference>
<accession>A0A6I4V0Z5</accession>
<dbReference type="AlphaFoldDB" id="A0A6I4V0Z5"/>
<organism evidence="4 5">
    <name type="scientific">Pontixanthobacter luteolus</name>
    <dbReference type="NCBI Taxonomy" id="295089"/>
    <lineage>
        <taxon>Bacteria</taxon>
        <taxon>Pseudomonadati</taxon>
        <taxon>Pseudomonadota</taxon>
        <taxon>Alphaproteobacteria</taxon>
        <taxon>Sphingomonadales</taxon>
        <taxon>Erythrobacteraceae</taxon>
        <taxon>Pontixanthobacter</taxon>
    </lineage>
</organism>
<feature type="compositionally biased region" description="Low complexity" evidence="3">
    <location>
        <begin position="74"/>
        <end position="85"/>
    </location>
</feature>
<dbReference type="InterPro" id="IPR005702">
    <property type="entry name" value="Wzc-like_C"/>
</dbReference>
<dbReference type="SUPFAM" id="SSF52540">
    <property type="entry name" value="P-loop containing nucleoside triphosphate hydrolases"/>
    <property type="match status" value="1"/>
</dbReference>
<keyword evidence="5" id="KW-1185">Reference proteome</keyword>
<reference evidence="4 5" key="1">
    <citation type="submission" date="2019-12" db="EMBL/GenBank/DDBJ databases">
        <title>Genomic-based taxomic classification of the family Erythrobacteraceae.</title>
        <authorList>
            <person name="Xu L."/>
        </authorList>
    </citation>
    <scope>NUCLEOTIDE SEQUENCE [LARGE SCALE GENOMIC DNA]</scope>
    <source>
        <strain evidence="4 5">SW-109</strain>
    </source>
</reference>
<dbReference type="PANTHER" id="PTHR32309:SF31">
    <property type="entry name" value="CAPSULAR EXOPOLYSACCHARIDE FAMILY"/>
    <property type="match status" value="1"/>
</dbReference>
<evidence type="ECO:0000313" key="5">
    <source>
        <dbReference type="Proteomes" id="UP000471435"/>
    </source>
</evidence>
<name>A0A6I4V0Z5_9SPHN</name>
<gene>
    <name evidence="4" type="ORF">GRI43_03705</name>
</gene>
<evidence type="ECO:0000256" key="2">
    <source>
        <dbReference type="ARBA" id="ARBA00022840"/>
    </source>
</evidence>
<comment type="caution">
    <text evidence="4">The sequence shown here is derived from an EMBL/GenBank/DDBJ whole genome shotgun (WGS) entry which is preliminary data.</text>
</comment>
<dbReference type="InterPro" id="IPR027417">
    <property type="entry name" value="P-loop_NTPase"/>
</dbReference>
<protein>
    <submittedName>
        <fullName evidence="4">Capsular biosynthesis protein</fullName>
    </submittedName>
</protein>
<feature type="region of interest" description="Disordered" evidence="3">
    <location>
        <begin position="1"/>
        <end position="89"/>
    </location>
</feature>
<evidence type="ECO:0000256" key="3">
    <source>
        <dbReference type="SAM" id="MobiDB-lite"/>
    </source>
</evidence>
<dbReference type="OrthoDB" id="9775724at2"/>
<dbReference type="CDD" id="cd05387">
    <property type="entry name" value="BY-kinase"/>
    <property type="match status" value="1"/>
</dbReference>
<dbReference type="PANTHER" id="PTHR32309">
    <property type="entry name" value="TYROSINE-PROTEIN KINASE"/>
    <property type="match status" value="1"/>
</dbReference>
<dbReference type="Proteomes" id="UP000471435">
    <property type="component" value="Unassembled WGS sequence"/>
</dbReference>
<dbReference type="RefSeq" id="WP_160729725.1">
    <property type="nucleotide sequence ID" value="NZ_WTYP01000001.1"/>
</dbReference>
<dbReference type="EMBL" id="WTYP01000001">
    <property type="protein sequence ID" value="MXP46500.1"/>
    <property type="molecule type" value="Genomic_DNA"/>
</dbReference>
<sequence>MTEHTNIPLPGDEPEDGKKGEGSAESSLFERASGAFGFDPFKPSPIKGKLPEREMKRAKVRAAQSAATEKKAAEAQQPQSAPAESVEQPTAMPAQVLPVPVPPSDIVVHQDVGSIALAGKKFPVDREFLYEQGLIVPEGAVTALIEEFRIVKRQLLKAAQDRGTALSRRVLICSPHPGEGKTFCAANLAIAMAAERDSEVLLVDADFAKPSILSTLGLPKGPGFMDCLADPSIRPEDLVIGTDIPGLWVLPAGNQTNSDSEYLSSDRTREVLDRLTIGAPNRMVIFDTPPALSASPAAELAKHVGQALLIARADKTGQSALEDACQLLSACPDIKLLLNAAQFSPSGRNFGSYYGYGG</sequence>
<keyword evidence="2" id="KW-0067">ATP-binding</keyword>
<keyword evidence="1" id="KW-0547">Nucleotide-binding</keyword>
<dbReference type="Gene3D" id="3.40.50.300">
    <property type="entry name" value="P-loop containing nucleotide triphosphate hydrolases"/>
    <property type="match status" value="1"/>
</dbReference>
<proteinExistence type="predicted"/>
<evidence type="ECO:0000313" key="4">
    <source>
        <dbReference type="EMBL" id="MXP46500.1"/>
    </source>
</evidence>